<dbReference type="InterPro" id="IPR050155">
    <property type="entry name" value="HAD-like_hydrolase_sf"/>
</dbReference>
<dbReference type="InterPro" id="IPR023214">
    <property type="entry name" value="HAD_sf"/>
</dbReference>
<reference evidence="6" key="1">
    <citation type="journal article" date="2019" name="Int. J. Syst. Evol. Microbiol.">
        <title>The Global Catalogue of Microorganisms (GCM) 10K type strain sequencing project: providing services to taxonomists for standard genome sequencing and annotation.</title>
        <authorList>
            <consortium name="The Broad Institute Genomics Platform"/>
            <consortium name="The Broad Institute Genome Sequencing Center for Infectious Disease"/>
            <person name="Wu L."/>
            <person name="Ma J."/>
        </authorList>
    </citation>
    <scope>NUCLEOTIDE SEQUENCE [LARGE SCALE GENOMIC DNA]</scope>
    <source>
        <strain evidence="6">JCM 16545</strain>
    </source>
</reference>
<dbReference type="SUPFAM" id="SSF56784">
    <property type="entry name" value="HAD-like"/>
    <property type="match status" value="1"/>
</dbReference>
<evidence type="ECO:0000256" key="2">
    <source>
        <dbReference type="ARBA" id="ARBA00004818"/>
    </source>
</evidence>
<dbReference type="EC" id="3.1.3.18" evidence="4"/>
<dbReference type="InterPro" id="IPR006439">
    <property type="entry name" value="HAD-SF_hydro_IA"/>
</dbReference>
<name>A0ABW4WTB4_9BACT</name>
<evidence type="ECO:0000313" key="5">
    <source>
        <dbReference type="EMBL" id="MFD2065669.1"/>
    </source>
</evidence>
<dbReference type="InterPro" id="IPR041492">
    <property type="entry name" value="HAD_2"/>
</dbReference>
<comment type="caution">
    <text evidence="5">The sequence shown here is derived from an EMBL/GenBank/DDBJ whole genome shotgun (WGS) entry which is preliminary data.</text>
</comment>
<comment type="catalytic activity">
    <reaction evidence="1">
        <text>2-phosphoglycolate + H2O = glycolate + phosphate</text>
        <dbReference type="Rhea" id="RHEA:14369"/>
        <dbReference type="ChEBI" id="CHEBI:15377"/>
        <dbReference type="ChEBI" id="CHEBI:29805"/>
        <dbReference type="ChEBI" id="CHEBI:43474"/>
        <dbReference type="ChEBI" id="CHEBI:58033"/>
        <dbReference type="EC" id="3.1.3.18"/>
    </reaction>
</comment>
<keyword evidence="5" id="KW-0378">Hydrolase</keyword>
<dbReference type="NCBIfam" id="TIGR01549">
    <property type="entry name" value="HAD-SF-IA-v1"/>
    <property type="match status" value="1"/>
</dbReference>
<dbReference type="Gene3D" id="1.10.150.240">
    <property type="entry name" value="Putative phosphatase, domain 2"/>
    <property type="match status" value="1"/>
</dbReference>
<dbReference type="GO" id="GO:0016787">
    <property type="term" value="F:hydrolase activity"/>
    <property type="evidence" value="ECO:0007669"/>
    <property type="project" value="UniProtKB-KW"/>
</dbReference>
<evidence type="ECO:0000313" key="6">
    <source>
        <dbReference type="Proteomes" id="UP001597369"/>
    </source>
</evidence>
<dbReference type="PANTHER" id="PTHR43434">
    <property type="entry name" value="PHOSPHOGLYCOLATE PHOSPHATASE"/>
    <property type="match status" value="1"/>
</dbReference>
<dbReference type="Pfam" id="PF13419">
    <property type="entry name" value="HAD_2"/>
    <property type="match status" value="1"/>
</dbReference>
<dbReference type="PANTHER" id="PTHR43434:SF1">
    <property type="entry name" value="PHOSPHOGLYCOLATE PHOSPHATASE"/>
    <property type="match status" value="1"/>
</dbReference>
<organism evidence="5 6">
    <name type="scientific">Pontibacter silvestris</name>
    <dbReference type="NCBI Taxonomy" id="2305183"/>
    <lineage>
        <taxon>Bacteria</taxon>
        <taxon>Pseudomonadati</taxon>
        <taxon>Bacteroidota</taxon>
        <taxon>Cytophagia</taxon>
        <taxon>Cytophagales</taxon>
        <taxon>Hymenobacteraceae</taxon>
        <taxon>Pontibacter</taxon>
    </lineage>
</organism>
<evidence type="ECO:0000256" key="4">
    <source>
        <dbReference type="ARBA" id="ARBA00013078"/>
    </source>
</evidence>
<dbReference type="EMBL" id="JBHUHV010000004">
    <property type="protein sequence ID" value="MFD2065669.1"/>
    <property type="molecule type" value="Genomic_DNA"/>
</dbReference>
<keyword evidence="6" id="KW-1185">Reference proteome</keyword>
<dbReference type="Gene3D" id="3.40.50.1000">
    <property type="entry name" value="HAD superfamily/HAD-like"/>
    <property type="match status" value="1"/>
</dbReference>
<sequence>MQTDGIIFDLDGTLWDASETLAKAWQETKPQINFEFQDISPDDIRQVAGMKHDLVYKEWFPDLSEEQQQELMQVSGKEKIAHLKKYGGELYNDLEDTLKYLHSRYKLFIVSNCQDGYIEAFLEHHHLHNYFDDYECPGRTGLPKDDNIKDVVKRNNLKAPIYVGDTQGDYDASHKAGVPFIYARYGFRDVKGYEQSIDHFSDLRKIL</sequence>
<comment type="pathway">
    <text evidence="2">Organic acid metabolism; glycolate biosynthesis; glycolate from 2-phosphoglycolate: step 1/1.</text>
</comment>
<protein>
    <recommendedName>
        <fullName evidence="4">phosphoglycolate phosphatase</fullName>
        <ecNumber evidence="4">3.1.3.18</ecNumber>
    </recommendedName>
</protein>
<dbReference type="InterPro" id="IPR023198">
    <property type="entry name" value="PGP-like_dom2"/>
</dbReference>
<accession>A0ABW4WTB4</accession>
<gene>
    <name evidence="5" type="ORF">ACFSKU_02140</name>
</gene>
<evidence type="ECO:0000256" key="1">
    <source>
        <dbReference type="ARBA" id="ARBA00000830"/>
    </source>
</evidence>
<dbReference type="Proteomes" id="UP001597369">
    <property type="component" value="Unassembled WGS sequence"/>
</dbReference>
<proteinExistence type="inferred from homology"/>
<dbReference type="InterPro" id="IPR036412">
    <property type="entry name" value="HAD-like_sf"/>
</dbReference>
<evidence type="ECO:0000256" key="3">
    <source>
        <dbReference type="ARBA" id="ARBA00006171"/>
    </source>
</evidence>
<comment type="similarity">
    <text evidence="3">Belongs to the HAD-like hydrolase superfamily. CbbY/CbbZ/Gph/YieH family.</text>
</comment>
<dbReference type="RefSeq" id="WP_229961952.1">
    <property type="nucleotide sequence ID" value="NZ_JAJJWI010000017.1"/>
</dbReference>